<keyword evidence="6" id="KW-1185">Reference proteome</keyword>
<dbReference type="SUPFAM" id="SSF52799">
    <property type="entry name" value="(Phosphotyrosine protein) phosphatases II"/>
    <property type="match status" value="1"/>
</dbReference>
<dbReference type="Proteomes" id="UP001431209">
    <property type="component" value="Unassembled WGS sequence"/>
</dbReference>
<evidence type="ECO:0000256" key="1">
    <source>
        <dbReference type="PIRSR" id="PIRSR630564-1"/>
    </source>
</evidence>
<accession>A0AAW2ZPB2</accession>
<name>A0AAW2ZPB2_9EUKA</name>
<dbReference type="InterPro" id="IPR010569">
    <property type="entry name" value="Myotubularin-like_Pase_dom"/>
</dbReference>
<dbReference type="Pfam" id="PF06602">
    <property type="entry name" value="Myotub-related"/>
    <property type="match status" value="1"/>
</dbReference>
<feature type="coiled-coil region" evidence="3">
    <location>
        <begin position="627"/>
        <end position="682"/>
    </location>
</feature>
<dbReference type="PROSITE" id="PS51339">
    <property type="entry name" value="PPASE_MYOTUBULARIN"/>
    <property type="match status" value="1"/>
</dbReference>
<dbReference type="GO" id="GO:0005737">
    <property type="term" value="C:cytoplasm"/>
    <property type="evidence" value="ECO:0007669"/>
    <property type="project" value="TreeGrafter"/>
</dbReference>
<evidence type="ECO:0000313" key="5">
    <source>
        <dbReference type="EMBL" id="KAL0491687.1"/>
    </source>
</evidence>
<feature type="active site" description="Phosphocysteine intermediate" evidence="1">
    <location>
        <position position="414"/>
    </location>
</feature>
<dbReference type="PANTHER" id="PTHR10807:SF128">
    <property type="entry name" value="PHOSPHATIDYLINOSITOL-3,5-BISPHOSPHATE 3-PHOSPHATASE"/>
    <property type="match status" value="1"/>
</dbReference>
<feature type="binding site" evidence="2">
    <location>
        <begin position="414"/>
        <end position="420"/>
    </location>
    <ligand>
        <name>substrate</name>
    </ligand>
</feature>
<protein>
    <submittedName>
        <fullName evidence="5">Myotubularin</fullName>
    </submittedName>
</protein>
<keyword evidence="3" id="KW-0175">Coiled coil</keyword>
<gene>
    <name evidence="5" type="ORF">AKO1_010163</name>
</gene>
<feature type="domain" description="Myotubularin phosphatase" evidence="4">
    <location>
        <begin position="206"/>
        <end position="615"/>
    </location>
</feature>
<sequence length="723" mass="83207">MLSVNTGSTPKRHGWLLNGEAIKHYAERGFPISLLQPPAKENSPITPSKPPVENTYYGTIMGVLYSDNYMDGTNLSSDEMPSPEPTCIGGTLYVTNYRVVFKQGEDKILFSAPLTSIIKAEARYPGDHNMINDEIPYDFLSRSKGCLFIRTKDLQVARMFFHSDSSETVTDTVKSINHYAPKDINQVFAFVSSQNSHFTPEQRANGWCNYLLAEYERLGINNDCAWRVTNINEDYKFCDTYPNMLVVPKSFSDDDLRIVAGFRSRARIPALTWRHKTSGAIITRSSQPMVGITRARSKQDEDLLEHIRRATKQSQLNIIDCRPRANALANTVMGKGYENTAYYPQCSISFMGIDHIHTMNQSLQMLSRLCHTEGSLNKANLEACGWLNHTKAIMSAANKVVQSIERYQGVLIHCSDGWDRTAQVSALAQVLLDPYYRTIHGFRVLIEKEFVSFGHKFLDRMCHVPPSGASESSPIFVQFVDCVFQVWQQCPSYFEFNELFLITLLDHSYSCLYGNFLYNCERERESAKVQSNTISIWSHVQERLDLYVNIWYGRHSTVRRLQYDRNLYNTMTMGSPRPLDMSEIGEEVDPNSFTVVLSPDCSLDMLASNFWTGYYTRYSTSMKSTYRDLIHSELEECKMEIEKLKKEKKEKEKETNRLTSKIKKYKEEIKKRDAELQKYETIRDEEHNHDCILVNATPDEEINRTVMKNIDESGIVFEDYFKV</sequence>
<reference evidence="5 6" key="1">
    <citation type="submission" date="2024-03" db="EMBL/GenBank/DDBJ databases">
        <title>The Acrasis kona genome and developmental transcriptomes reveal deep origins of eukaryotic multicellular pathways.</title>
        <authorList>
            <person name="Sheikh S."/>
            <person name="Fu C.-J."/>
            <person name="Brown M.W."/>
            <person name="Baldauf S.L."/>
        </authorList>
    </citation>
    <scope>NUCLEOTIDE SEQUENCE [LARGE SCALE GENOMIC DNA]</scope>
    <source>
        <strain evidence="5 6">ATCC MYA-3509</strain>
    </source>
</reference>
<dbReference type="PANTHER" id="PTHR10807">
    <property type="entry name" value="MYOTUBULARIN-RELATED"/>
    <property type="match status" value="1"/>
</dbReference>
<dbReference type="InterPro" id="IPR029021">
    <property type="entry name" value="Prot-tyrosine_phosphatase-like"/>
</dbReference>
<comment type="caution">
    <text evidence="5">The sequence shown here is derived from an EMBL/GenBank/DDBJ whole genome shotgun (WGS) entry which is preliminary data.</text>
</comment>
<evidence type="ECO:0000313" key="6">
    <source>
        <dbReference type="Proteomes" id="UP001431209"/>
    </source>
</evidence>
<dbReference type="InterPro" id="IPR030564">
    <property type="entry name" value="Myotubularin"/>
</dbReference>
<evidence type="ECO:0000256" key="3">
    <source>
        <dbReference type="SAM" id="Coils"/>
    </source>
</evidence>
<proteinExistence type="predicted"/>
<evidence type="ECO:0000256" key="2">
    <source>
        <dbReference type="PIRSR" id="PIRSR630564-2"/>
    </source>
</evidence>
<dbReference type="EMBL" id="JAOPGA020001843">
    <property type="protein sequence ID" value="KAL0491687.1"/>
    <property type="molecule type" value="Genomic_DNA"/>
</dbReference>
<organism evidence="5 6">
    <name type="scientific">Acrasis kona</name>
    <dbReference type="NCBI Taxonomy" id="1008807"/>
    <lineage>
        <taxon>Eukaryota</taxon>
        <taxon>Discoba</taxon>
        <taxon>Heterolobosea</taxon>
        <taxon>Tetramitia</taxon>
        <taxon>Eutetramitia</taxon>
        <taxon>Acrasidae</taxon>
        <taxon>Acrasis</taxon>
    </lineage>
</organism>
<evidence type="ECO:0000259" key="4">
    <source>
        <dbReference type="PROSITE" id="PS51339"/>
    </source>
</evidence>
<dbReference type="AlphaFoldDB" id="A0AAW2ZPB2"/>
<dbReference type="PROSITE" id="PS00383">
    <property type="entry name" value="TYR_PHOSPHATASE_1"/>
    <property type="match status" value="1"/>
</dbReference>
<dbReference type="InterPro" id="IPR016130">
    <property type="entry name" value="Tyr_Pase_AS"/>
</dbReference>
<dbReference type="SUPFAM" id="SSF50729">
    <property type="entry name" value="PH domain-like"/>
    <property type="match status" value="1"/>
</dbReference>